<dbReference type="Proteomes" id="UP000822476">
    <property type="component" value="Unassembled WGS sequence"/>
</dbReference>
<keyword evidence="2" id="KW-1185">Reference proteome</keyword>
<name>A0A8S9YHW5_9TREM</name>
<organism evidence="1 2">
    <name type="scientific">Paragonimus skrjabini miyazakii</name>
    <dbReference type="NCBI Taxonomy" id="59628"/>
    <lineage>
        <taxon>Eukaryota</taxon>
        <taxon>Metazoa</taxon>
        <taxon>Spiralia</taxon>
        <taxon>Lophotrochozoa</taxon>
        <taxon>Platyhelminthes</taxon>
        <taxon>Trematoda</taxon>
        <taxon>Digenea</taxon>
        <taxon>Plagiorchiida</taxon>
        <taxon>Troglotremata</taxon>
        <taxon>Troglotrematidae</taxon>
        <taxon>Paragonimus</taxon>
    </lineage>
</organism>
<evidence type="ECO:0000313" key="2">
    <source>
        <dbReference type="Proteomes" id="UP000822476"/>
    </source>
</evidence>
<dbReference type="OrthoDB" id="6270501at2759"/>
<protein>
    <submittedName>
        <fullName evidence="1">Uncharacterized protein</fullName>
    </submittedName>
</protein>
<evidence type="ECO:0000313" key="1">
    <source>
        <dbReference type="EMBL" id="KAF7234917.1"/>
    </source>
</evidence>
<sequence>MRILFRSKYVRPVNNVTSSLSESFRSDSELTASTSDYSQNIPAVLSKTQHQEGDLQQFTLFRLNNKSDDTDHTLSKSSLLGDSFEYTTTDCKTDTDSHDIDVPPQVNDFGEKRNRCLFAKNRRKHPMRLDNNAPSSPKMKPSLEELQSLTDSSVSDVRTNTTEVVLLRDTLPEFKCMDSTVSTGTGMRKIHALSESNGMATSVGRSVLRVPNLTSDAIKEAKRQAEHALQNGKIFAVFGPYNRVRLALRTRGWVEKFYRSASATRSRERSRAPAITGRKRKSVSLDRQTFADVDDSLPAYPDDDYSDYPPDTVACSEAECKVPPWLEKDGYYALLVSSCS</sequence>
<proteinExistence type="predicted"/>
<dbReference type="EMBL" id="JTDE01008495">
    <property type="protein sequence ID" value="KAF7234917.1"/>
    <property type="molecule type" value="Genomic_DNA"/>
</dbReference>
<dbReference type="AlphaFoldDB" id="A0A8S9YHW5"/>
<accession>A0A8S9YHW5</accession>
<reference evidence="1" key="1">
    <citation type="submission" date="2019-07" db="EMBL/GenBank/DDBJ databases">
        <title>Annotation for the trematode Paragonimus miyazaki's.</title>
        <authorList>
            <person name="Choi Y.-J."/>
        </authorList>
    </citation>
    <scope>NUCLEOTIDE SEQUENCE</scope>
    <source>
        <strain evidence="1">Japan</strain>
    </source>
</reference>
<comment type="caution">
    <text evidence="1">The sequence shown here is derived from an EMBL/GenBank/DDBJ whole genome shotgun (WGS) entry which is preliminary data.</text>
</comment>
<gene>
    <name evidence="1" type="ORF">EG68_11110</name>
</gene>